<dbReference type="AlphaFoldDB" id="A0A4R6ZRE1"/>
<name>A0A4R6ZRE1_9LIST</name>
<proteinExistence type="predicted"/>
<dbReference type="RefSeq" id="WP_036072916.1">
    <property type="nucleotide sequence ID" value="NZ_SNZK01000001.1"/>
</dbReference>
<accession>A0A4R6ZRE1</accession>
<organism evidence="1 2">
    <name type="scientific">Listeria rocourtiae</name>
    <dbReference type="NCBI Taxonomy" id="647910"/>
    <lineage>
        <taxon>Bacteria</taxon>
        <taxon>Bacillati</taxon>
        <taxon>Bacillota</taxon>
        <taxon>Bacilli</taxon>
        <taxon>Bacillales</taxon>
        <taxon>Listeriaceae</taxon>
        <taxon>Listeria</taxon>
    </lineage>
</organism>
<gene>
    <name evidence="1" type="ORF">DFP96_1014</name>
</gene>
<evidence type="ECO:0000313" key="2">
    <source>
        <dbReference type="Proteomes" id="UP000295558"/>
    </source>
</evidence>
<dbReference type="STRING" id="1265846.PROCOU_14083"/>
<sequence length="124" mass="14753">MIKRDELKDWLKESERRASISKIETYLDNQIKNHVLKGKYSFTISTGEPDNVLHRDVKTGFYDIWHDPDLSKDNRRIVHSKILEKYRTFGFKIDKHTVDCGWNSRYDAVSFKDIDKSIEEEVTE</sequence>
<comment type="caution">
    <text evidence="1">The sequence shown here is derived from an EMBL/GenBank/DDBJ whole genome shotgun (WGS) entry which is preliminary data.</text>
</comment>
<dbReference type="OrthoDB" id="2991499at2"/>
<keyword evidence="2" id="KW-1185">Reference proteome</keyword>
<evidence type="ECO:0000313" key="1">
    <source>
        <dbReference type="EMBL" id="TDR55078.1"/>
    </source>
</evidence>
<protein>
    <submittedName>
        <fullName evidence="1">Uncharacterized protein</fullName>
    </submittedName>
</protein>
<dbReference type="EMBL" id="SNZK01000001">
    <property type="protein sequence ID" value="TDR55078.1"/>
    <property type="molecule type" value="Genomic_DNA"/>
</dbReference>
<dbReference type="Proteomes" id="UP000295558">
    <property type="component" value="Unassembled WGS sequence"/>
</dbReference>
<reference evidence="1 2" key="1">
    <citation type="submission" date="2019-03" db="EMBL/GenBank/DDBJ databases">
        <title>Genomic Encyclopedia of Type Strains, Phase III (KMG-III): the genomes of soil and plant-associated and newly described type strains.</title>
        <authorList>
            <person name="Whitman W."/>
        </authorList>
    </citation>
    <scope>NUCLEOTIDE SEQUENCE [LARGE SCALE GENOMIC DNA]</scope>
    <source>
        <strain evidence="1 2">CECT 7972</strain>
    </source>
</reference>